<keyword evidence="1" id="KW-0472">Membrane</keyword>
<dbReference type="EMBL" id="PQXJ01000038">
    <property type="protein sequence ID" value="TGO67635.1"/>
    <property type="molecule type" value="Genomic_DNA"/>
</dbReference>
<protein>
    <recommendedName>
        <fullName evidence="5">Mid2 domain-containing protein</fullName>
    </recommendedName>
</protein>
<proteinExistence type="predicted"/>
<sequence length="258" mass="26978">MISLVFWALIYGINASLIVILSPFPSTTPKVPIIREKRQATTSGETFGYANGNAMFPRSAAPGYFCGKDAQNSLWGFCSDAVTVAPGSAVWLAVPTNMSPMPATISSSSRAAVSISTLERTVTVSSSSFATNPKLSTSKPAIKSSTMTDDPAAISNTGIAPLSTEYPTSSLSVGAIIGGALGGLSLILLTIIVVVFLKRRHTSTPKVVKREPASELPGTTARSEIFAIHGGQVDRRVDGLRGPKIVRKPSSAAFSGIY</sequence>
<feature type="transmembrane region" description="Helical" evidence="1">
    <location>
        <begin position="171"/>
        <end position="197"/>
    </location>
</feature>
<dbReference type="STRING" id="278944.A0A4Z1J1R8"/>
<evidence type="ECO:0000313" key="4">
    <source>
        <dbReference type="Proteomes" id="UP000297452"/>
    </source>
</evidence>
<keyword evidence="4" id="KW-1185">Reference proteome</keyword>
<keyword evidence="1" id="KW-0812">Transmembrane</keyword>
<reference evidence="3 4" key="1">
    <citation type="submission" date="2017-12" db="EMBL/GenBank/DDBJ databases">
        <title>Comparative genomics of Botrytis spp.</title>
        <authorList>
            <person name="Valero-Jimenez C.A."/>
            <person name="Tapia P."/>
            <person name="Veloso J."/>
            <person name="Silva-Moreno E."/>
            <person name="Staats M."/>
            <person name="Valdes J.H."/>
            <person name="Van Kan J.A.L."/>
        </authorList>
    </citation>
    <scope>NUCLEOTIDE SEQUENCE [LARGE SCALE GENOMIC DNA]</scope>
    <source>
        <strain evidence="3 4">MUCL2120</strain>
    </source>
</reference>
<evidence type="ECO:0000256" key="2">
    <source>
        <dbReference type="SAM" id="SignalP"/>
    </source>
</evidence>
<comment type="caution">
    <text evidence="3">The sequence shown here is derived from an EMBL/GenBank/DDBJ whole genome shotgun (WGS) entry which is preliminary data.</text>
</comment>
<evidence type="ECO:0008006" key="5">
    <source>
        <dbReference type="Google" id="ProtNLM"/>
    </source>
</evidence>
<dbReference type="Proteomes" id="UP000297452">
    <property type="component" value="Unassembled WGS sequence"/>
</dbReference>
<evidence type="ECO:0000313" key="3">
    <source>
        <dbReference type="EMBL" id="TGO67635.1"/>
    </source>
</evidence>
<evidence type="ECO:0000256" key="1">
    <source>
        <dbReference type="SAM" id="Phobius"/>
    </source>
</evidence>
<organism evidence="3 4">
    <name type="scientific">Botryotinia narcissicola</name>
    <dbReference type="NCBI Taxonomy" id="278944"/>
    <lineage>
        <taxon>Eukaryota</taxon>
        <taxon>Fungi</taxon>
        <taxon>Dikarya</taxon>
        <taxon>Ascomycota</taxon>
        <taxon>Pezizomycotina</taxon>
        <taxon>Leotiomycetes</taxon>
        <taxon>Helotiales</taxon>
        <taxon>Sclerotiniaceae</taxon>
        <taxon>Botryotinia</taxon>
    </lineage>
</organism>
<feature type="chain" id="PRO_5021370765" description="Mid2 domain-containing protein" evidence="2">
    <location>
        <begin position="16"/>
        <end position="258"/>
    </location>
</feature>
<dbReference type="AlphaFoldDB" id="A0A4Z1J1R8"/>
<feature type="signal peptide" evidence="2">
    <location>
        <begin position="1"/>
        <end position="15"/>
    </location>
</feature>
<keyword evidence="2" id="KW-0732">Signal</keyword>
<keyword evidence="1" id="KW-1133">Transmembrane helix</keyword>
<name>A0A4Z1J1R8_9HELO</name>
<accession>A0A4Z1J1R8</accession>
<gene>
    <name evidence="3" type="ORF">BOTNAR_0038g00260</name>
</gene>
<dbReference type="OrthoDB" id="3539540at2759"/>